<dbReference type="EMBL" id="FN648752">
    <property type="protein sequence ID" value="CBJ27027.1"/>
    <property type="molecule type" value="Genomic_DNA"/>
</dbReference>
<protein>
    <recommendedName>
        <fullName evidence="6">Prokaryotic-type class I peptide chain release factors domain-containing protein</fullName>
    </recommendedName>
</protein>
<feature type="domain" description="Prokaryotic-type class I peptide chain release factors" evidence="6">
    <location>
        <begin position="36"/>
        <end position="128"/>
    </location>
</feature>
<dbReference type="InParanoid" id="D7G3Z2"/>
<gene>
    <name evidence="7" type="ORF">Esi_0054_0038</name>
</gene>
<dbReference type="GO" id="GO:0003747">
    <property type="term" value="F:translation release factor activity"/>
    <property type="evidence" value="ECO:0007669"/>
    <property type="project" value="InterPro"/>
</dbReference>
<dbReference type="InterPro" id="IPR052405">
    <property type="entry name" value="Mito_Transl_Release_Factor"/>
</dbReference>
<dbReference type="OrthoDB" id="277888at2759"/>
<dbReference type="EMBL" id="FN649758">
    <property type="protein sequence ID" value="CBJ27027.1"/>
    <property type="molecule type" value="Genomic_DNA"/>
</dbReference>
<comment type="similarity">
    <text evidence="2">Belongs to the prokaryotic/mitochondrial release factor family.</text>
</comment>
<sequence>MNIDGNAIVSGIRLFALTTTARGGRGRAGGTRPAFELLDEDIEERFVKGSGPGGQKINKVRNCVQLTHVPSGVSVSCQDSRELHANRHIARKRLKEKVEFQLMGADSKVGRRINKIRNKKARSQRKSRLKHQGAAATAAAASEKQPEPALSNDEKMMMAGGSGTGEAVDSASEVDKEESDWEDSGSNEAGR</sequence>
<keyword evidence="4" id="KW-0496">Mitochondrion</keyword>
<evidence type="ECO:0000256" key="4">
    <source>
        <dbReference type="ARBA" id="ARBA00023128"/>
    </source>
</evidence>
<feature type="compositionally biased region" description="Acidic residues" evidence="5">
    <location>
        <begin position="175"/>
        <end position="185"/>
    </location>
</feature>
<feature type="region of interest" description="Disordered" evidence="5">
    <location>
        <begin position="116"/>
        <end position="191"/>
    </location>
</feature>
<keyword evidence="8" id="KW-1185">Reference proteome</keyword>
<dbReference type="Gene3D" id="3.30.160.20">
    <property type="match status" value="1"/>
</dbReference>
<accession>D7G3Z2</accession>
<evidence type="ECO:0000256" key="5">
    <source>
        <dbReference type="SAM" id="MobiDB-lite"/>
    </source>
</evidence>
<name>D7G3Z2_ECTSI</name>
<feature type="compositionally biased region" description="Basic residues" evidence="5">
    <location>
        <begin position="116"/>
        <end position="131"/>
    </location>
</feature>
<dbReference type="InterPro" id="IPR000352">
    <property type="entry name" value="Pep_chain_release_fac_I"/>
</dbReference>
<organism evidence="7 8">
    <name type="scientific">Ectocarpus siliculosus</name>
    <name type="common">Brown alga</name>
    <name type="synonym">Conferva siliculosa</name>
    <dbReference type="NCBI Taxonomy" id="2880"/>
    <lineage>
        <taxon>Eukaryota</taxon>
        <taxon>Sar</taxon>
        <taxon>Stramenopiles</taxon>
        <taxon>Ochrophyta</taxon>
        <taxon>PX clade</taxon>
        <taxon>Phaeophyceae</taxon>
        <taxon>Ectocarpales</taxon>
        <taxon>Ectocarpaceae</taxon>
        <taxon>Ectocarpus</taxon>
    </lineage>
</organism>
<keyword evidence="3" id="KW-0809">Transit peptide</keyword>
<proteinExistence type="inferred from homology"/>
<reference evidence="7 8" key="1">
    <citation type="journal article" date="2010" name="Nature">
        <title>The Ectocarpus genome and the independent evolution of multicellularity in brown algae.</title>
        <authorList>
            <person name="Cock J.M."/>
            <person name="Sterck L."/>
            <person name="Rouze P."/>
            <person name="Scornet D."/>
            <person name="Allen A.E."/>
            <person name="Amoutzias G."/>
            <person name="Anthouard V."/>
            <person name="Artiguenave F."/>
            <person name="Aury J.M."/>
            <person name="Badger J.H."/>
            <person name="Beszteri B."/>
            <person name="Billiau K."/>
            <person name="Bonnet E."/>
            <person name="Bothwell J.H."/>
            <person name="Bowler C."/>
            <person name="Boyen C."/>
            <person name="Brownlee C."/>
            <person name="Carrano C.J."/>
            <person name="Charrier B."/>
            <person name="Cho G.Y."/>
            <person name="Coelho S.M."/>
            <person name="Collen J."/>
            <person name="Corre E."/>
            <person name="Da Silva C."/>
            <person name="Delage L."/>
            <person name="Delaroque N."/>
            <person name="Dittami S.M."/>
            <person name="Doulbeau S."/>
            <person name="Elias M."/>
            <person name="Farnham G."/>
            <person name="Gachon C.M."/>
            <person name="Gschloessl B."/>
            <person name="Heesch S."/>
            <person name="Jabbari K."/>
            <person name="Jubin C."/>
            <person name="Kawai H."/>
            <person name="Kimura K."/>
            <person name="Kloareg B."/>
            <person name="Kupper F.C."/>
            <person name="Lang D."/>
            <person name="Le Bail A."/>
            <person name="Leblanc C."/>
            <person name="Lerouge P."/>
            <person name="Lohr M."/>
            <person name="Lopez P.J."/>
            <person name="Martens C."/>
            <person name="Maumus F."/>
            <person name="Michel G."/>
            <person name="Miranda-Saavedra D."/>
            <person name="Morales J."/>
            <person name="Moreau H."/>
            <person name="Motomura T."/>
            <person name="Nagasato C."/>
            <person name="Napoli C.A."/>
            <person name="Nelson D.R."/>
            <person name="Nyvall-Collen P."/>
            <person name="Peters A.F."/>
            <person name="Pommier C."/>
            <person name="Potin P."/>
            <person name="Poulain J."/>
            <person name="Quesneville H."/>
            <person name="Read B."/>
            <person name="Rensing S.A."/>
            <person name="Ritter A."/>
            <person name="Rousvoal S."/>
            <person name="Samanta M."/>
            <person name="Samson G."/>
            <person name="Schroeder D.C."/>
            <person name="Segurens B."/>
            <person name="Strittmatter M."/>
            <person name="Tonon T."/>
            <person name="Tregear J.W."/>
            <person name="Valentin K."/>
            <person name="von Dassow P."/>
            <person name="Yamagishi T."/>
            <person name="Van de Peer Y."/>
            <person name="Wincker P."/>
        </authorList>
    </citation>
    <scope>NUCLEOTIDE SEQUENCE [LARGE SCALE GENOMIC DNA]</scope>
    <source>
        <strain evidence="8">Ec32 / CCAP1310/4</strain>
    </source>
</reference>
<dbReference type="STRING" id="2880.D7G3Z2"/>
<dbReference type="PANTHER" id="PTHR46203:SF1">
    <property type="entry name" value="MITOCHONDRIAL TRANSLATION RELEASE FACTOR IN RESCUE"/>
    <property type="match status" value="1"/>
</dbReference>
<dbReference type="Proteomes" id="UP000002630">
    <property type="component" value="Linkage Group LG33"/>
</dbReference>
<dbReference type="Pfam" id="PF00472">
    <property type="entry name" value="RF-1"/>
    <property type="match status" value="1"/>
</dbReference>
<dbReference type="InterPro" id="IPR045853">
    <property type="entry name" value="Pep_chain_release_fac_I_sf"/>
</dbReference>
<evidence type="ECO:0000256" key="3">
    <source>
        <dbReference type="ARBA" id="ARBA00022946"/>
    </source>
</evidence>
<evidence type="ECO:0000256" key="1">
    <source>
        <dbReference type="ARBA" id="ARBA00004173"/>
    </source>
</evidence>
<evidence type="ECO:0000259" key="6">
    <source>
        <dbReference type="Pfam" id="PF00472"/>
    </source>
</evidence>
<dbReference type="OMA" id="DEKMMMA"/>
<evidence type="ECO:0000256" key="2">
    <source>
        <dbReference type="ARBA" id="ARBA00010835"/>
    </source>
</evidence>
<dbReference type="AlphaFoldDB" id="D7G3Z2"/>
<comment type="subcellular location">
    <subcellularLocation>
        <location evidence="1">Mitochondrion</location>
    </subcellularLocation>
</comment>
<evidence type="ECO:0000313" key="8">
    <source>
        <dbReference type="Proteomes" id="UP000002630"/>
    </source>
</evidence>
<evidence type="ECO:0000313" key="7">
    <source>
        <dbReference type="EMBL" id="CBJ27027.1"/>
    </source>
</evidence>
<dbReference type="PANTHER" id="PTHR46203">
    <property type="entry name" value="PROBABLE PEPTIDE CHAIN RELEASE FACTOR C12ORF65"/>
    <property type="match status" value="1"/>
</dbReference>
<dbReference type="eggNOG" id="KOG2726">
    <property type="taxonomic scope" value="Eukaryota"/>
</dbReference>
<dbReference type="GO" id="GO:0005739">
    <property type="term" value="C:mitochondrion"/>
    <property type="evidence" value="ECO:0007669"/>
    <property type="project" value="UniProtKB-SubCell"/>
</dbReference>
<dbReference type="SUPFAM" id="SSF75620">
    <property type="entry name" value="Release factor"/>
    <property type="match status" value="1"/>
</dbReference>